<name>A0A077ZWK7_STYLE</name>
<dbReference type="AlphaFoldDB" id="A0A077ZWK7"/>
<feature type="compositionally biased region" description="Basic residues" evidence="1">
    <location>
        <begin position="277"/>
        <end position="290"/>
    </location>
</feature>
<dbReference type="InParanoid" id="A0A077ZWK7"/>
<gene>
    <name evidence="2" type="primary">Contig487.g536</name>
    <name evidence="2" type="ORF">STYLEM_2956</name>
</gene>
<evidence type="ECO:0000313" key="2">
    <source>
        <dbReference type="EMBL" id="CDW73966.1"/>
    </source>
</evidence>
<keyword evidence="3" id="KW-1185">Reference proteome</keyword>
<evidence type="ECO:0000313" key="3">
    <source>
        <dbReference type="Proteomes" id="UP000039865"/>
    </source>
</evidence>
<dbReference type="Proteomes" id="UP000039865">
    <property type="component" value="Unassembled WGS sequence"/>
</dbReference>
<protein>
    <submittedName>
        <fullName evidence="2">Uncharacterized protein</fullName>
    </submittedName>
</protein>
<accession>A0A077ZWK7</accession>
<dbReference type="EMBL" id="CCKQ01002853">
    <property type="protein sequence ID" value="CDW73966.1"/>
    <property type="molecule type" value="Genomic_DNA"/>
</dbReference>
<feature type="compositionally biased region" description="Basic and acidic residues" evidence="1">
    <location>
        <begin position="291"/>
        <end position="321"/>
    </location>
</feature>
<proteinExistence type="predicted"/>
<reference evidence="2 3" key="1">
    <citation type="submission" date="2014-06" db="EMBL/GenBank/DDBJ databases">
        <authorList>
            <person name="Swart Estienne"/>
        </authorList>
    </citation>
    <scope>NUCLEOTIDE SEQUENCE [LARGE SCALE GENOMIC DNA]</scope>
    <source>
        <strain evidence="2 3">130c</strain>
    </source>
</reference>
<organism evidence="2 3">
    <name type="scientific">Stylonychia lemnae</name>
    <name type="common">Ciliate</name>
    <dbReference type="NCBI Taxonomy" id="5949"/>
    <lineage>
        <taxon>Eukaryota</taxon>
        <taxon>Sar</taxon>
        <taxon>Alveolata</taxon>
        <taxon>Ciliophora</taxon>
        <taxon>Intramacronucleata</taxon>
        <taxon>Spirotrichea</taxon>
        <taxon>Stichotrichia</taxon>
        <taxon>Sporadotrichida</taxon>
        <taxon>Oxytrichidae</taxon>
        <taxon>Stylonychinae</taxon>
        <taxon>Stylonychia</taxon>
    </lineage>
</organism>
<feature type="region of interest" description="Disordered" evidence="1">
    <location>
        <begin position="254"/>
        <end position="321"/>
    </location>
</feature>
<sequence>MENPQVQSQLQHKPEIINIQLQLSQNQRYEVRFMIKFFCECCPNPVVDTWYSKSHLAQNFGFTEQELKIIEDKAIKEQKEKDTKDAADELQRYLDFADISDFNDLPSGAFEEINFQCQSQLQQCDCEDSMESQTEDNDESYCPDRESLSLNDRIDQAFQNHSDLHNENLAISLLPILRGCHSSAHVCDSMKSHVLASKQNQFSAMVDASIQHEEEKQPHFDRRFQDKKNLEQIHLAMVSVNDLNPELDHVLGTQVMKDPVRSSKRAGRKEGAIQCTKKPKKRDNKLHRKQKDIPEKSSQQEHQDSSNQKRESSEKDKQKLVFRIEKQPRMLSSKYYCNSLHQNEHESTCPHSHQCYPLSKQELLNKGQASAADSFCATQLSTTTIQNSISTQAIAKRLRLS</sequence>
<evidence type="ECO:0000256" key="1">
    <source>
        <dbReference type="SAM" id="MobiDB-lite"/>
    </source>
</evidence>